<evidence type="ECO:0000313" key="4">
    <source>
        <dbReference type="EMBL" id="MBY18850.1"/>
    </source>
</evidence>
<dbReference type="PANTHER" id="PTHR12236:SF79">
    <property type="entry name" value="CUTICULAR PROTEIN 50CB-RELATED"/>
    <property type="match status" value="1"/>
</dbReference>
<feature type="compositionally biased region" description="Polar residues" evidence="3">
    <location>
        <begin position="66"/>
        <end position="76"/>
    </location>
</feature>
<feature type="region of interest" description="Disordered" evidence="3">
    <location>
        <begin position="492"/>
        <end position="547"/>
    </location>
</feature>
<dbReference type="GO" id="GO:0042302">
    <property type="term" value="F:structural constituent of cuticle"/>
    <property type="evidence" value="ECO:0007669"/>
    <property type="project" value="UniProtKB-UniRule"/>
</dbReference>
<reference evidence="4" key="1">
    <citation type="submission" date="2018-04" db="EMBL/GenBank/DDBJ databases">
        <title>Transcriptome of Schizaphis graminum biotype I.</title>
        <authorList>
            <person name="Scully E.D."/>
            <person name="Geib S.M."/>
            <person name="Palmer N.A."/>
            <person name="Koch K."/>
            <person name="Bradshaw J."/>
            <person name="Heng-Moss T."/>
            <person name="Sarath G."/>
        </authorList>
    </citation>
    <scope>NUCLEOTIDE SEQUENCE</scope>
</reference>
<feature type="compositionally biased region" description="Basic and acidic residues" evidence="3">
    <location>
        <begin position="226"/>
        <end position="239"/>
    </location>
</feature>
<feature type="compositionally biased region" description="Basic and acidic residues" evidence="3">
    <location>
        <begin position="495"/>
        <end position="504"/>
    </location>
</feature>
<dbReference type="PROSITE" id="PS51155">
    <property type="entry name" value="CHIT_BIND_RR_2"/>
    <property type="match status" value="1"/>
</dbReference>
<dbReference type="GO" id="GO:0031012">
    <property type="term" value="C:extracellular matrix"/>
    <property type="evidence" value="ECO:0007669"/>
    <property type="project" value="TreeGrafter"/>
</dbReference>
<dbReference type="GO" id="GO:0005615">
    <property type="term" value="C:extracellular space"/>
    <property type="evidence" value="ECO:0007669"/>
    <property type="project" value="TreeGrafter"/>
</dbReference>
<dbReference type="PROSITE" id="PS00233">
    <property type="entry name" value="CHIT_BIND_RR_1"/>
    <property type="match status" value="1"/>
</dbReference>
<dbReference type="PANTHER" id="PTHR12236">
    <property type="entry name" value="STRUCTURAL CONTITUENT OF CUTICLE"/>
    <property type="match status" value="1"/>
</dbReference>
<dbReference type="Pfam" id="PF00379">
    <property type="entry name" value="Chitin_bind_4"/>
    <property type="match status" value="1"/>
</dbReference>
<proteinExistence type="predicted"/>
<dbReference type="EMBL" id="GGMR01006231">
    <property type="protein sequence ID" value="MBY18850.1"/>
    <property type="molecule type" value="Transcribed_RNA"/>
</dbReference>
<protein>
    <recommendedName>
        <fullName evidence="5">Pro-resilin</fullName>
    </recommendedName>
</protein>
<feature type="compositionally biased region" description="Polar residues" evidence="3">
    <location>
        <begin position="514"/>
        <end position="529"/>
    </location>
</feature>
<gene>
    <name evidence="4" type="ORF">g.165078</name>
</gene>
<dbReference type="InterPro" id="IPR000618">
    <property type="entry name" value="Insect_cuticle"/>
</dbReference>
<dbReference type="AlphaFoldDB" id="A0A2S2NNT0"/>
<dbReference type="InterPro" id="IPR031311">
    <property type="entry name" value="CHIT_BIND_RR_consensus"/>
</dbReference>
<keyword evidence="1 2" id="KW-0193">Cuticle</keyword>
<dbReference type="InterPro" id="IPR051217">
    <property type="entry name" value="Insect_Cuticle_Struc_Prot"/>
</dbReference>
<evidence type="ECO:0000256" key="1">
    <source>
        <dbReference type="ARBA" id="ARBA00022460"/>
    </source>
</evidence>
<feature type="region of interest" description="Disordered" evidence="3">
    <location>
        <begin position="226"/>
        <end position="250"/>
    </location>
</feature>
<evidence type="ECO:0008006" key="5">
    <source>
        <dbReference type="Google" id="ProtNLM"/>
    </source>
</evidence>
<organism evidence="4">
    <name type="scientific">Schizaphis graminum</name>
    <name type="common">Green bug aphid</name>
    <dbReference type="NCBI Taxonomy" id="13262"/>
    <lineage>
        <taxon>Eukaryota</taxon>
        <taxon>Metazoa</taxon>
        <taxon>Ecdysozoa</taxon>
        <taxon>Arthropoda</taxon>
        <taxon>Hexapoda</taxon>
        <taxon>Insecta</taxon>
        <taxon>Pterygota</taxon>
        <taxon>Neoptera</taxon>
        <taxon>Paraneoptera</taxon>
        <taxon>Hemiptera</taxon>
        <taxon>Sternorrhyncha</taxon>
        <taxon>Aphidomorpha</taxon>
        <taxon>Aphidoidea</taxon>
        <taxon>Aphididae</taxon>
        <taxon>Aphidini</taxon>
        <taxon>Schizaphis</taxon>
    </lineage>
</organism>
<accession>A0A2S2NNT0</accession>
<evidence type="ECO:0000256" key="3">
    <source>
        <dbReference type="SAM" id="MobiDB-lite"/>
    </source>
</evidence>
<feature type="region of interest" description="Disordered" evidence="3">
    <location>
        <begin position="66"/>
        <end position="94"/>
    </location>
</feature>
<evidence type="ECO:0000256" key="2">
    <source>
        <dbReference type="PROSITE-ProRule" id="PRU00497"/>
    </source>
</evidence>
<sequence length="711" mass="82134">MKIHTMKRSWIVLMTVVQVVMLTTLTATSINSAGTTNYRQVKIRDRALDHRSDQQQMQAQVPTNKTFIGTIQPKTQKSPDNRKPSLTVSASVQQRQQQRKYDYSTLSYLDWTPIVQHKESLETVVPSTVNGRRRDYQKQRQVRQPDAIVTFVTSPPPTTTMHHKNKLRPKNHVQHFDDERDKFQSGNDYQYVNASELPEGNNKRHNITPFITNYAYGAVGEHRKNSDFEFHDGTQDKNKPGHRHSYNNGANATKEQNKHFILQNVYNANVQSDEEKDTVRQPQNYDSDFENNFQRYAPHQFVNTDVLQSDDKNNKYNNQIVDIRLHDQNHRENQNIFNLLKNESKSDVLHDYPKNISTTAANMIVSIKHENSHTEAHNIYNTDAANMANEQRLNNYNEDVDDENNDFYRDDDNNYDLQKHVYTNVIVDEWGNNAHHTTVDIDSKAQKHEDDRKFANFKFDQGVPKQRVSRNQYVNMNVTAARLETDNIATYKRQSQNDEREKIEHQRRRKPSVIGSTEINPTTLTTASPRQLRRKVQSSIQTRRPAVDDETISEMLYDSQNVFGRKYNRDNHGHNIITPSDKQPTVTSTLRVPVVIEDVIDGNNDNSASIEELKQPEQGRYGFEYSVLDESVGMDFGQWERREPGRTGIVTGLYRVRLPDGRTQTVEYTAGPATGYRASVTYEGVQRHPTAVLLPLVERDDSTGAETRSPE</sequence>
<name>A0A2S2NNT0_SCHGA</name>